<keyword evidence="5" id="KW-0716">Sensory transduction</keyword>
<dbReference type="EMBL" id="JWIN03000010">
    <property type="protein sequence ID" value="KAB1271944.1"/>
    <property type="molecule type" value="Genomic_DNA"/>
</dbReference>
<feature type="transmembrane region" description="Helical" evidence="15">
    <location>
        <begin position="116"/>
        <end position="144"/>
    </location>
</feature>
<keyword evidence="18" id="KW-1185">Reference proteome</keyword>
<keyword evidence="13 14" id="KW-0807">Transducer</keyword>
<proteinExistence type="inferred from homology"/>
<comment type="caution">
    <text evidence="17">The sequence shown here is derived from an EMBL/GenBank/DDBJ whole genome shotgun (WGS) entry which is preliminary data.</text>
</comment>
<name>A0A5N4DLY7_CAMDR</name>
<feature type="transmembrane region" description="Helical" evidence="15">
    <location>
        <begin position="391"/>
        <end position="410"/>
    </location>
</feature>
<dbReference type="PRINTS" id="PR00245">
    <property type="entry name" value="OLFACTORYR"/>
</dbReference>
<dbReference type="PANTHER" id="PTHR48018">
    <property type="entry name" value="OLFACTORY RECEPTOR"/>
    <property type="match status" value="1"/>
</dbReference>
<feature type="transmembrane region" description="Helical" evidence="15">
    <location>
        <begin position="457"/>
        <end position="476"/>
    </location>
</feature>
<evidence type="ECO:0000259" key="16">
    <source>
        <dbReference type="PROSITE" id="PS50262"/>
    </source>
</evidence>
<dbReference type="SUPFAM" id="SSF81321">
    <property type="entry name" value="Family A G protein-coupled receptor-like"/>
    <property type="match status" value="2"/>
</dbReference>
<evidence type="ECO:0000256" key="8">
    <source>
        <dbReference type="ARBA" id="ARBA00022989"/>
    </source>
</evidence>
<keyword evidence="6 14" id="KW-0812">Transmembrane</keyword>
<dbReference type="InterPro" id="IPR000725">
    <property type="entry name" value="Olfact_rcpt"/>
</dbReference>
<evidence type="ECO:0000313" key="17">
    <source>
        <dbReference type="EMBL" id="KAB1271944.1"/>
    </source>
</evidence>
<feature type="domain" description="G-protein coupled receptors family 1 profile" evidence="16">
    <location>
        <begin position="225"/>
        <end position="474"/>
    </location>
</feature>
<evidence type="ECO:0000256" key="11">
    <source>
        <dbReference type="ARBA" id="ARBA00023170"/>
    </source>
</evidence>
<keyword evidence="7" id="KW-0552">Olfaction</keyword>
<keyword evidence="4" id="KW-1003">Cell membrane</keyword>
<dbReference type="GO" id="GO:0005886">
    <property type="term" value="C:plasma membrane"/>
    <property type="evidence" value="ECO:0007669"/>
    <property type="project" value="UniProtKB-SubCell"/>
</dbReference>
<keyword evidence="11 14" id="KW-0675">Receptor</keyword>
<dbReference type="FunFam" id="1.10.1220.70:FF:000001">
    <property type="entry name" value="Olfactory receptor"/>
    <property type="match status" value="1"/>
</dbReference>
<keyword evidence="12" id="KW-0325">Glycoprotein</keyword>
<feature type="transmembrane region" description="Helical" evidence="15">
    <location>
        <begin position="156"/>
        <end position="177"/>
    </location>
</feature>
<dbReference type="GO" id="GO:0004930">
    <property type="term" value="F:G protein-coupled receptor activity"/>
    <property type="evidence" value="ECO:0007669"/>
    <property type="project" value="UniProtKB-KW"/>
</dbReference>
<protein>
    <submittedName>
        <fullName evidence="17">Olfactory receptor 5B2</fullName>
    </submittedName>
</protein>
<sequence length="500" mass="55326">MAGFLMGDKVISYGGCVAQMFFFVAFASVDCFLLAVMAYDRHAAVCKPLHYTTTVTTSVCVQMAIGSYVWGFVESAIHTGFAFALSFCHSNVVHHFFCDIPPILALSCSDIYVNEIVLFILAAFNVFFALIVILTSYLFIFIAILRMHSAEGRKKAFSTCTSHLTSVTIFYGTVIFITSHDSQVALMENRTEVTQFILLGLTNTPELQIPLFVVFTLIYLITLAGNLGMIILTLLDSRLHTPMYFFLSHLSLVDFGYSSAVTPKVTAGLLMGDKIISYNACAAQMFFFAAFATVENYLLASMAYDRYAAVCKPLHYSTTMKKSVCARLAIGSYICGFLNASIHIGDTFSLSFCRSNVVHHFFCDIPAVLTLSCSDKHISEVALVFTSSLNIFFALLTILISYLFIFITTLKMQSSQGHQKALSTCASHLTAVSIFYGTVIFMYLQPSSSHSMDTDKVASVFYTMVIPMLNPMVYSLRNKDVRNAFKKVVEKANFSIGLGL</sequence>
<dbReference type="AlphaFoldDB" id="A0A5N4DLY7"/>
<feature type="transmembrane region" description="Helical" evidence="15">
    <location>
        <begin position="209"/>
        <end position="232"/>
    </location>
</feature>
<evidence type="ECO:0000256" key="14">
    <source>
        <dbReference type="RuleBase" id="RU000688"/>
    </source>
</evidence>
<evidence type="ECO:0000256" key="6">
    <source>
        <dbReference type="ARBA" id="ARBA00022692"/>
    </source>
</evidence>
<evidence type="ECO:0000256" key="15">
    <source>
        <dbReference type="SAM" id="Phobius"/>
    </source>
</evidence>
<dbReference type="Pfam" id="PF13853">
    <property type="entry name" value="7tm_4"/>
    <property type="match status" value="2"/>
</dbReference>
<keyword evidence="8 15" id="KW-1133">Transmembrane helix</keyword>
<keyword evidence="10 15" id="KW-0472">Membrane</keyword>
<dbReference type="InterPro" id="IPR017452">
    <property type="entry name" value="GPCR_Rhodpsn_7TM"/>
</dbReference>
<dbReference type="PROSITE" id="PS50262">
    <property type="entry name" value="G_PROTEIN_RECEP_F1_2"/>
    <property type="match status" value="2"/>
</dbReference>
<evidence type="ECO:0000256" key="3">
    <source>
        <dbReference type="ARBA" id="ARBA00010663"/>
    </source>
</evidence>
<dbReference type="PROSITE" id="PS00237">
    <property type="entry name" value="G_PROTEIN_RECEP_F1_1"/>
    <property type="match status" value="1"/>
</dbReference>
<evidence type="ECO:0000256" key="7">
    <source>
        <dbReference type="ARBA" id="ARBA00022725"/>
    </source>
</evidence>
<evidence type="ECO:0000256" key="10">
    <source>
        <dbReference type="ARBA" id="ARBA00023136"/>
    </source>
</evidence>
<evidence type="ECO:0000256" key="1">
    <source>
        <dbReference type="ARBA" id="ARBA00003929"/>
    </source>
</evidence>
<evidence type="ECO:0000256" key="2">
    <source>
        <dbReference type="ARBA" id="ARBA00004651"/>
    </source>
</evidence>
<evidence type="ECO:0000256" key="9">
    <source>
        <dbReference type="ARBA" id="ARBA00023040"/>
    </source>
</evidence>
<organism evidence="17 18">
    <name type="scientific">Camelus dromedarius</name>
    <name type="common">Dromedary</name>
    <name type="synonym">Arabian camel</name>
    <dbReference type="NCBI Taxonomy" id="9838"/>
    <lineage>
        <taxon>Eukaryota</taxon>
        <taxon>Metazoa</taxon>
        <taxon>Chordata</taxon>
        <taxon>Craniata</taxon>
        <taxon>Vertebrata</taxon>
        <taxon>Euteleostomi</taxon>
        <taxon>Mammalia</taxon>
        <taxon>Eutheria</taxon>
        <taxon>Laurasiatheria</taxon>
        <taxon>Artiodactyla</taxon>
        <taxon>Tylopoda</taxon>
        <taxon>Camelidae</taxon>
        <taxon>Camelus</taxon>
    </lineage>
</organism>
<feature type="transmembrane region" description="Helical" evidence="15">
    <location>
        <begin position="324"/>
        <end position="342"/>
    </location>
</feature>
<dbReference type="PRINTS" id="PR00237">
    <property type="entry name" value="GPCRRHODOPSN"/>
</dbReference>
<dbReference type="GO" id="GO:0004984">
    <property type="term" value="F:olfactory receptor activity"/>
    <property type="evidence" value="ECO:0007669"/>
    <property type="project" value="InterPro"/>
</dbReference>
<dbReference type="InterPro" id="IPR000276">
    <property type="entry name" value="GPCR_Rhodpsn"/>
</dbReference>
<feature type="transmembrane region" description="Helical" evidence="15">
    <location>
        <begin position="282"/>
        <end position="304"/>
    </location>
</feature>
<dbReference type="Proteomes" id="UP000299084">
    <property type="component" value="Unassembled WGS sequence"/>
</dbReference>
<accession>A0A5N4DLY7</accession>
<dbReference type="FunFam" id="1.20.1070.10:FF:000003">
    <property type="entry name" value="Olfactory receptor"/>
    <property type="match status" value="1"/>
</dbReference>
<comment type="similarity">
    <text evidence="3 14">Belongs to the G-protein coupled receptor 1 family.</text>
</comment>
<feature type="transmembrane region" description="Helical" evidence="15">
    <location>
        <begin position="422"/>
        <end position="445"/>
    </location>
</feature>
<dbReference type="CDD" id="cd15407">
    <property type="entry name" value="7tmA_OR5B-like"/>
    <property type="match status" value="1"/>
</dbReference>
<evidence type="ECO:0000256" key="12">
    <source>
        <dbReference type="ARBA" id="ARBA00023180"/>
    </source>
</evidence>
<feature type="transmembrane region" description="Helical" evidence="15">
    <location>
        <begin position="20"/>
        <end position="39"/>
    </location>
</feature>
<evidence type="ECO:0000313" key="18">
    <source>
        <dbReference type="Proteomes" id="UP000299084"/>
    </source>
</evidence>
<dbReference type="FunFam" id="1.20.1070.10:FF:000004">
    <property type="entry name" value="Olfactory receptor"/>
    <property type="match status" value="1"/>
</dbReference>
<evidence type="ECO:0000256" key="5">
    <source>
        <dbReference type="ARBA" id="ARBA00022606"/>
    </source>
</evidence>
<dbReference type="STRING" id="9838.ENSCDRP00005001337"/>
<feature type="domain" description="G-protein coupled receptors family 1 profile" evidence="16">
    <location>
        <begin position="1"/>
        <end position="232"/>
    </location>
</feature>
<comment type="subcellular location">
    <subcellularLocation>
        <location evidence="2">Cell membrane</location>
        <topology evidence="2">Multi-pass membrane protein</topology>
    </subcellularLocation>
</comment>
<evidence type="ECO:0000256" key="13">
    <source>
        <dbReference type="ARBA" id="ARBA00023224"/>
    </source>
</evidence>
<evidence type="ECO:0000256" key="4">
    <source>
        <dbReference type="ARBA" id="ARBA00022475"/>
    </source>
</evidence>
<dbReference type="Gene3D" id="1.20.1070.10">
    <property type="entry name" value="Rhodopsin 7-helix transmembrane proteins"/>
    <property type="match status" value="2"/>
</dbReference>
<reference evidence="17 18" key="1">
    <citation type="journal article" date="2019" name="Mol. Ecol. Resour.">
        <title>Improving Illumina assemblies with Hi-C and long reads: an example with the North African dromedary.</title>
        <authorList>
            <person name="Elbers J.P."/>
            <person name="Rogers M.F."/>
            <person name="Perelman P.L."/>
            <person name="Proskuryakova A.A."/>
            <person name="Serdyukova N.A."/>
            <person name="Johnson W.E."/>
            <person name="Horin P."/>
            <person name="Corander J."/>
            <person name="Murphy D."/>
            <person name="Burger P.A."/>
        </authorList>
    </citation>
    <scope>NUCLEOTIDE SEQUENCE [LARGE SCALE GENOMIC DNA]</scope>
    <source>
        <strain evidence="17">Drom800</strain>
        <tissue evidence="17">Blood</tissue>
    </source>
</reference>
<gene>
    <name evidence="17" type="ORF">Cadr_000014448</name>
</gene>
<feature type="transmembrane region" description="Helical" evidence="15">
    <location>
        <begin position="244"/>
        <end position="262"/>
    </location>
</feature>
<comment type="function">
    <text evidence="1">Putative odorant or sperm cell receptor.</text>
</comment>
<keyword evidence="9 14" id="KW-0297">G-protein coupled receptor</keyword>